<sequence length="193" mass="22041">MFHKQKFPNVDISISKSPNPVTQGYHVLIEGYDPEVISTIITSKYTSEVNDKFKIRRPYNHPPIPKPDRVNGIASIVEKSNESQSTNQSSKSVLQDITETEDEIKYAHIKLTRKEVTYIIGRGGTKIEYLRKTSQATIKIIPLNSLMNQDTLIGKTLLQYIRISGTAHQIKTAKRLIEDEIYQFRLGGITFYQ</sequence>
<dbReference type="eggNOG" id="ENOG502SDMY">
    <property type="taxonomic scope" value="Eukaryota"/>
</dbReference>
<dbReference type="InterPro" id="IPR004088">
    <property type="entry name" value="KH_dom_type_1"/>
</dbReference>
<protein>
    <submittedName>
        <fullName evidence="3">Meiotic recombination 1 protein</fullName>
    </submittedName>
</protein>
<dbReference type="InParanoid" id="K0KI54"/>
<dbReference type="SMART" id="SM00322">
    <property type="entry name" value="KH"/>
    <property type="match status" value="1"/>
</dbReference>
<keyword evidence="1" id="KW-0694">RNA-binding</keyword>
<name>K0KI54_WICCF</name>
<dbReference type="GO" id="GO:0003723">
    <property type="term" value="F:RNA binding"/>
    <property type="evidence" value="ECO:0007669"/>
    <property type="project" value="UniProtKB-UniRule"/>
</dbReference>
<dbReference type="SUPFAM" id="SSF54791">
    <property type="entry name" value="Eukaryotic type KH-domain (KH-domain type I)"/>
    <property type="match status" value="1"/>
</dbReference>
<accession>K0KI54</accession>
<comment type="caution">
    <text evidence="3">The sequence shown here is derived from an EMBL/GenBank/DDBJ whole genome shotgun (WGS) entry which is preliminary data.</text>
</comment>
<evidence type="ECO:0000256" key="1">
    <source>
        <dbReference type="PROSITE-ProRule" id="PRU00117"/>
    </source>
</evidence>
<reference evidence="3 4" key="1">
    <citation type="journal article" date="2012" name="Eukaryot. Cell">
        <title>Draft genome sequence of Wickerhamomyces ciferrii NRRL Y-1031 F-60-10.</title>
        <authorList>
            <person name="Schneider J."/>
            <person name="Andrea H."/>
            <person name="Blom J."/>
            <person name="Jaenicke S."/>
            <person name="Ruckert C."/>
            <person name="Schorsch C."/>
            <person name="Szczepanowski R."/>
            <person name="Farwick M."/>
            <person name="Goesmann A."/>
            <person name="Puhler A."/>
            <person name="Schaffer S."/>
            <person name="Tauch A."/>
            <person name="Kohler T."/>
            <person name="Brinkrolf K."/>
        </authorList>
    </citation>
    <scope>NUCLEOTIDE SEQUENCE [LARGE SCALE GENOMIC DNA]</scope>
    <source>
        <strain evidence="4">ATCC 14091 / BCRC 22168 / CBS 111 / JCM 3599 / NBRC 0793 / NRRL Y-1031 F-60-10</strain>
    </source>
</reference>
<dbReference type="InterPro" id="IPR036612">
    <property type="entry name" value="KH_dom_type_1_sf"/>
</dbReference>
<evidence type="ECO:0000313" key="4">
    <source>
        <dbReference type="Proteomes" id="UP000009328"/>
    </source>
</evidence>
<dbReference type="HOGENOM" id="CLU_1409808_0_0_1"/>
<evidence type="ECO:0000259" key="2">
    <source>
        <dbReference type="SMART" id="SM00322"/>
    </source>
</evidence>
<organism evidence="3 4">
    <name type="scientific">Wickerhamomyces ciferrii (strain ATCC 14091 / BCRC 22168 / CBS 111 / JCM 3599 / NBRC 0793 / NRRL Y-1031 F-60-10)</name>
    <name type="common">Yeast</name>
    <name type="synonym">Pichia ciferrii</name>
    <dbReference type="NCBI Taxonomy" id="1206466"/>
    <lineage>
        <taxon>Eukaryota</taxon>
        <taxon>Fungi</taxon>
        <taxon>Dikarya</taxon>
        <taxon>Ascomycota</taxon>
        <taxon>Saccharomycotina</taxon>
        <taxon>Saccharomycetes</taxon>
        <taxon>Phaffomycetales</taxon>
        <taxon>Wickerhamomycetaceae</taxon>
        <taxon>Wickerhamomyces</taxon>
    </lineage>
</organism>
<dbReference type="InterPro" id="IPR004087">
    <property type="entry name" value="KH_dom"/>
</dbReference>
<keyword evidence="4" id="KW-1185">Reference proteome</keyword>
<dbReference type="Pfam" id="PF00013">
    <property type="entry name" value="KH_1"/>
    <property type="match status" value="1"/>
</dbReference>
<dbReference type="Proteomes" id="UP000009328">
    <property type="component" value="Unassembled WGS sequence"/>
</dbReference>
<gene>
    <name evidence="3" type="ORF">BN7_1381</name>
</gene>
<dbReference type="PROSITE" id="PS50084">
    <property type="entry name" value="KH_TYPE_1"/>
    <property type="match status" value="1"/>
</dbReference>
<proteinExistence type="predicted"/>
<feature type="domain" description="K Homology" evidence="2">
    <location>
        <begin position="103"/>
        <end position="182"/>
    </location>
</feature>
<dbReference type="EMBL" id="CAIF01000029">
    <property type="protein sequence ID" value="CCH41842.1"/>
    <property type="molecule type" value="Genomic_DNA"/>
</dbReference>
<dbReference type="AlphaFoldDB" id="K0KI54"/>
<dbReference type="Gene3D" id="3.30.1370.10">
    <property type="entry name" value="K Homology domain, type 1"/>
    <property type="match status" value="1"/>
</dbReference>
<evidence type="ECO:0000313" key="3">
    <source>
        <dbReference type="EMBL" id="CCH41842.1"/>
    </source>
</evidence>